<feature type="compositionally biased region" description="Basic and acidic residues" evidence="13">
    <location>
        <begin position="520"/>
        <end position="529"/>
    </location>
</feature>
<feature type="compositionally biased region" description="Basic and acidic residues" evidence="13">
    <location>
        <begin position="490"/>
        <end position="505"/>
    </location>
</feature>
<dbReference type="GO" id="GO:0005886">
    <property type="term" value="C:plasma membrane"/>
    <property type="evidence" value="ECO:0007669"/>
    <property type="project" value="TreeGrafter"/>
</dbReference>
<dbReference type="InterPro" id="IPR003092">
    <property type="entry name" value="2pore_dom_K_chnl_TASK"/>
</dbReference>
<dbReference type="PRINTS" id="PR01333">
    <property type="entry name" value="2POREKCHANEL"/>
</dbReference>
<dbReference type="InterPro" id="IPR003280">
    <property type="entry name" value="2pore_dom_K_chnl"/>
</dbReference>
<keyword evidence="7" id="KW-0630">Potassium</keyword>
<feature type="domain" description="Potassium channel" evidence="15">
    <location>
        <begin position="234"/>
        <end position="306"/>
    </location>
</feature>
<sequence length="529" mass="59376">MFLGAPRRARSASTQNGQRGRASTIQQMTGNEADPHNVLRSSSGPAQNTASSKRFLKLQKRTKTLLYRLLLLGIYTTTGAAVFHVIESGNEDEKNFCHNEGDSEVELEMAKKFNVSMKEVRKIVEDLCAMFEASHRCKYSHNDWSYYQSLYFVGSVTTTIGYGHLAPKTQPGRLFLIFFAFFGIPINLLTLQSIGEHINLCFHCLITCVEKKLFKNSTVRHEHIKTFILSVVLMILILPIGGIMYYFSEREKGWSFLDSVYYTFVALSTIGFGDLVPNEGKEPKSTYERVMWCVRLMFIGLGLSLVSSVFTSISSATKQIKSAYMSKKGKYHINQMNPNKPSYDCSTKQCFLNFKELLCNTNVENTSGNTVSPQREAYSVFEDTISTTSTSLNPSHTHVGLSNEDYVQEHVNALTNNVRYRSISMAFGPTSLGIDLDTNSCILMVDRTNSNSIHTSRDVNNSDHPTKGSDHPTKDSRTEINGAGILGNHKKTETEDPDRMNKSRDSTWTNNEMTAASNEDAIKQLDNKD</sequence>
<dbReference type="GO" id="GO:0022841">
    <property type="term" value="F:potassium ion leak channel activity"/>
    <property type="evidence" value="ECO:0007669"/>
    <property type="project" value="TreeGrafter"/>
</dbReference>
<evidence type="ECO:0000256" key="8">
    <source>
        <dbReference type="ARBA" id="ARBA00022989"/>
    </source>
</evidence>
<evidence type="ECO:0000256" key="7">
    <source>
        <dbReference type="ARBA" id="ARBA00022958"/>
    </source>
</evidence>
<dbReference type="RefSeq" id="XP_031566373.1">
    <property type="nucleotide sequence ID" value="XM_031710513.1"/>
</dbReference>
<dbReference type="KEGG" id="aten:116301453"/>
<keyword evidence="4" id="KW-0633">Potassium transport</keyword>
<feature type="compositionally biased region" description="Basic and acidic residues" evidence="13">
    <location>
        <begin position="455"/>
        <end position="478"/>
    </location>
</feature>
<protein>
    <submittedName>
        <fullName evidence="17 18">Potassium channel subfamily K member 9-like isoform X1</fullName>
    </submittedName>
</protein>
<evidence type="ECO:0000256" key="1">
    <source>
        <dbReference type="ARBA" id="ARBA00004141"/>
    </source>
</evidence>
<keyword evidence="6" id="KW-0631">Potassium channel</keyword>
<feature type="transmembrane region" description="Helical" evidence="14">
    <location>
        <begin position="144"/>
        <end position="162"/>
    </location>
</feature>
<keyword evidence="9 12" id="KW-0406">Ion transport</keyword>
<evidence type="ECO:0000256" key="3">
    <source>
        <dbReference type="ARBA" id="ARBA00022448"/>
    </source>
</evidence>
<dbReference type="InterPro" id="IPR013099">
    <property type="entry name" value="K_chnl_dom"/>
</dbReference>
<feature type="transmembrane region" description="Helical" evidence="14">
    <location>
        <begin position="289"/>
        <end position="310"/>
    </location>
</feature>
<dbReference type="Proteomes" id="UP000515163">
    <property type="component" value="Unplaced"/>
</dbReference>
<keyword evidence="16" id="KW-1185">Reference proteome</keyword>
<keyword evidence="8 14" id="KW-1133">Transmembrane helix</keyword>
<name>A0A6P8IIM5_ACTTE</name>
<evidence type="ECO:0000256" key="14">
    <source>
        <dbReference type="SAM" id="Phobius"/>
    </source>
</evidence>
<accession>A0A6P8IIM5</accession>
<feature type="compositionally biased region" description="Polar residues" evidence="13">
    <location>
        <begin position="506"/>
        <end position="517"/>
    </location>
</feature>
<evidence type="ECO:0000313" key="16">
    <source>
        <dbReference type="Proteomes" id="UP000515163"/>
    </source>
</evidence>
<comment type="subcellular location">
    <subcellularLocation>
        <location evidence="1">Membrane</location>
        <topology evidence="1">Multi-pass membrane protein</topology>
    </subcellularLocation>
</comment>
<evidence type="ECO:0000256" key="9">
    <source>
        <dbReference type="ARBA" id="ARBA00023065"/>
    </source>
</evidence>
<feature type="transmembrane region" description="Helical" evidence="14">
    <location>
        <begin position="226"/>
        <end position="247"/>
    </location>
</feature>
<organism evidence="16 19">
    <name type="scientific">Actinia tenebrosa</name>
    <name type="common">Australian red waratah sea anemone</name>
    <dbReference type="NCBI Taxonomy" id="6105"/>
    <lineage>
        <taxon>Eukaryota</taxon>
        <taxon>Metazoa</taxon>
        <taxon>Cnidaria</taxon>
        <taxon>Anthozoa</taxon>
        <taxon>Hexacorallia</taxon>
        <taxon>Actiniaria</taxon>
        <taxon>Actiniidae</taxon>
        <taxon>Actinia</taxon>
    </lineage>
</organism>
<feature type="domain" description="Potassium channel" evidence="15">
    <location>
        <begin position="141"/>
        <end position="196"/>
    </location>
</feature>
<keyword evidence="10 14" id="KW-0472">Membrane</keyword>
<feature type="transmembrane region" description="Helical" evidence="14">
    <location>
        <begin position="259"/>
        <end position="277"/>
    </location>
</feature>
<dbReference type="SUPFAM" id="SSF81324">
    <property type="entry name" value="Voltage-gated potassium channels"/>
    <property type="match status" value="2"/>
</dbReference>
<dbReference type="RefSeq" id="XP_031566372.1">
    <property type="nucleotide sequence ID" value="XM_031710512.1"/>
</dbReference>
<dbReference type="GeneID" id="116301453"/>
<evidence type="ECO:0000256" key="11">
    <source>
        <dbReference type="ARBA" id="ARBA00023303"/>
    </source>
</evidence>
<dbReference type="PANTHER" id="PTHR11003:SF345">
    <property type="entry name" value="TWIK FAMILY OF POTASSIUM CHANNELS PROTEIN 18"/>
    <property type="match status" value="1"/>
</dbReference>
<dbReference type="PRINTS" id="PR01095">
    <property type="entry name" value="TASKCHANNEL"/>
</dbReference>
<dbReference type="Pfam" id="PF07885">
    <property type="entry name" value="Ion_trans_2"/>
    <property type="match status" value="2"/>
</dbReference>
<keyword evidence="3 12" id="KW-0813">Transport</keyword>
<evidence type="ECO:0000256" key="13">
    <source>
        <dbReference type="SAM" id="MobiDB-lite"/>
    </source>
</evidence>
<evidence type="ECO:0000256" key="6">
    <source>
        <dbReference type="ARBA" id="ARBA00022826"/>
    </source>
</evidence>
<evidence type="ECO:0000259" key="15">
    <source>
        <dbReference type="Pfam" id="PF07885"/>
    </source>
</evidence>
<evidence type="ECO:0000313" key="20">
    <source>
        <dbReference type="RefSeq" id="XP_031566374.1"/>
    </source>
</evidence>
<dbReference type="Gene3D" id="1.10.287.70">
    <property type="match status" value="1"/>
</dbReference>
<feature type="transmembrane region" description="Helical" evidence="14">
    <location>
        <begin position="174"/>
        <end position="191"/>
    </location>
</feature>
<evidence type="ECO:0000256" key="2">
    <source>
        <dbReference type="ARBA" id="ARBA00006666"/>
    </source>
</evidence>
<evidence type="ECO:0000313" key="19">
    <source>
        <dbReference type="RefSeq" id="XP_031566373.1"/>
    </source>
</evidence>
<feature type="compositionally biased region" description="Polar residues" evidence="13">
    <location>
        <begin position="11"/>
        <end position="30"/>
    </location>
</feature>
<reference evidence="17 18" key="1">
    <citation type="submission" date="2025-04" db="UniProtKB">
        <authorList>
            <consortium name="RefSeq"/>
        </authorList>
    </citation>
    <scope>IDENTIFICATION</scope>
    <source>
        <tissue evidence="17 18">Tentacle</tissue>
    </source>
</reference>
<evidence type="ECO:0000256" key="10">
    <source>
        <dbReference type="ARBA" id="ARBA00023136"/>
    </source>
</evidence>
<feature type="region of interest" description="Disordered" evidence="13">
    <location>
        <begin position="452"/>
        <end position="529"/>
    </location>
</feature>
<feature type="compositionally biased region" description="Polar residues" evidence="13">
    <location>
        <begin position="39"/>
        <end position="52"/>
    </location>
</feature>
<evidence type="ECO:0000256" key="12">
    <source>
        <dbReference type="RuleBase" id="RU003857"/>
    </source>
</evidence>
<gene>
    <name evidence="17 18 19 20" type="primary">LOC116301453</name>
</gene>
<keyword evidence="11 12" id="KW-0407">Ion channel</keyword>
<dbReference type="OrthoDB" id="5961379at2759"/>
<dbReference type="RefSeq" id="XP_031566370.1">
    <property type="nucleotide sequence ID" value="XM_031710510.1"/>
</dbReference>
<dbReference type="RefSeq" id="XP_031566374.1">
    <property type="nucleotide sequence ID" value="XM_031710514.1"/>
</dbReference>
<evidence type="ECO:0000256" key="4">
    <source>
        <dbReference type="ARBA" id="ARBA00022538"/>
    </source>
</evidence>
<dbReference type="GO" id="GO:0015271">
    <property type="term" value="F:outward rectifier potassium channel activity"/>
    <property type="evidence" value="ECO:0007669"/>
    <property type="project" value="TreeGrafter"/>
</dbReference>
<proteinExistence type="inferred from homology"/>
<evidence type="ECO:0000313" key="18">
    <source>
        <dbReference type="RefSeq" id="XP_031566372.1"/>
    </source>
</evidence>
<evidence type="ECO:0000256" key="5">
    <source>
        <dbReference type="ARBA" id="ARBA00022692"/>
    </source>
</evidence>
<feature type="region of interest" description="Disordered" evidence="13">
    <location>
        <begin position="1"/>
        <end position="53"/>
    </location>
</feature>
<feature type="transmembrane region" description="Helical" evidence="14">
    <location>
        <begin position="65"/>
        <end position="86"/>
    </location>
</feature>
<dbReference type="PANTHER" id="PTHR11003">
    <property type="entry name" value="POTASSIUM CHANNEL, SUBFAMILY K"/>
    <property type="match status" value="1"/>
</dbReference>
<dbReference type="AlphaFoldDB" id="A0A6P8IIM5"/>
<keyword evidence="5 12" id="KW-0812">Transmembrane</keyword>
<comment type="similarity">
    <text evidence="2 12">Belongs to the two pore domain potassium channel (TC 1.A.1.8) family.</text>
</comment>
<dbReference type="GO" id="GO:0030322">
    <property type="term" value="P:stabilization of membrane potential"/>
    <property type="evidence" value="ECO:0007669"/>
    <property type="project" value="TreeGrafter"/>
</dbReference>
<evidence type="ECO:0000313" key="17">
    <source>
        <dbReference type="RefSeq" id="XP_031566370.1"/>
    </source>
</evidence>